<comment type="caution">
    <text evidence="1">The sequence shown here is derived from an EMBL/GenBank/DDBJ whole genome shotgun (WGS) entry which is preliminary data.</text>
</comment>
<dbReference type="OrthoDB" id="5768428at2"/>
<proteinExistence type="predicted"/>
<keyword evidence="2" id="KW-1185">Reference proteome</keyword>
<reference evidence="2" key="1">
    <citation type="submission" date="2016-07" db="EMBL/GenBank/DDBJ databases">
        <authorList>
            <person name="Florea S."/>
            <person name="Webb J.S."/>
            <person name="Jaromczyk J."/>
            <person name="Schardl C.L."/>
        </authorList>
    </citation>
    <scope>NUCLEOTIDE SEQUENCE [LARGE SCALE GENOMIC DNA]</scope>
    <source>
        <strain evidence="2">KCTC 42131</strain>
    </source>
</reference>
<dbReference type="STRING" id="1524254.PHACT_04805"/>
<dbReference type="EMBL" id="MASR01000001">
    <property type="protein sequence ID" value="OFE12538.1"/>
    <property type="molecule type" value="Genomic_DNA"/>
</dbReference>
<evidence type="ECO:0000313" key="1">
    <source>
        <dbReference type="EMBL" id="OFE12538.1"/>
    </source>
</evidence>
<dbReference type="Proteomes" id="UP000175669">
    <property type="component" value="Unassembled WGS sequence"/>
</dbReference>
<gene>
    <name evidence="1" type="ORF">PHACT_04805</name>
</gene>
<dbReference type="AlphaFoldDB" id="A0A1E8CJF1"/>
<evidence type="ECO:0000313" key="2">
    <source>
        <dbReference type="Proteomes" id="UP000175669"/>
    </source>
</evidence>
<organism evidence="1 2">
    <name type="scientific">Pseudohongiella acticola</name>
    <dbReference type="NCBI Taxonomy" id="1524254"/>
    <lineage>
        <taxon>Bacteria</taxon>
        <taxon>Pseudomonadati</taxon>
        <taxon>Pseudomonadota</taxon>
        <taxon>Gammaproteobacteria</taxon>
        <taxon>Pseudomonadales</taxon>
        <taxon>Pseudohongiellaceae</taxon>
        <taxon>Pseudohongiella</taxon>
    </lineage>
</organism>
<sequence>MFSEKELNLEEHELREQIRSLSGPQRAYYLQRESAGLKSPDRYLLLNRLFPLGLHHFYLARWGRGLLNSGLTITGLILLLGTDQVGFGLMLLTAMVFVEIPQLLNARHLVHSRNNQTMARCLARAQKYKPSGGSR</sequence>
<dbReference type="RefSeq" id="WP_070116149.1">
    <property type="nucleotide sequence ID" value="NZ_CAXATG010000001.1"/>
</dbReference>
<evidence type="ECO:0008006" key="3">
    <source>
        <dbReference type="Google" id="ProtNLM"/>
    </source>
</evidence>
<protein>
    <recommendedName>
        <fullName evidence="3">TM2 domain-containing protein</fullName>
    </recommendedName>
</protein>
<name>A0A1E8CJF1_9GAMM</name>
<accession>A0A1E8CJF1</accession>